<dbReference type="GO" id="GO:0003723">
    <property type="term" value="F:RNA binding"/>
    <property type="evidence" value="ECO:0007669"/>
    <property type="project" value="InterPro"/>
</dbReference>
<dbReference type="GO" id="GO:0140098">
    <property type="term" value="F:catalytic activity, acting on RNA"/>
    <property type="evidence" value="ECO:0007669"/>
    <property type="project" value="UniProtKB-ARBA"/>
</dbReference>
<proteinExistence type="predicted"/>
<dbReference type="KEGG" id="shl:Shal_3107"/>
<reference evidence="3" key="1">
    <citation type="submission" date="2008-01" db="EMBL/GenBank/DDBJ databases">
        <title>Complete sequence of Shewanella halifaxensis HAW-EB4.</title>
        <authorList>
            <consortium name="US DOE Joint Genome Institute"/>
            <person name="Copeland A."/>
            <person name="Lucas S."/>
            <person name="Lapidus A."/>
            <person name="Glavina del Rio T."/>
            <person name="Dalin E."/>
            <person name="Tice H."/>
            <person name="Bruce D."/>
            <person name="Goodwin L."/>
            <person name="Pitluck S."/>
            <person name="Sims D."/>
            <person name="Brettin T."/>
            <person name="Detter J.C."/>
            <person name="Han C."/>
            <person name="Kuske C.R."/>
            <person name="Schmutz J."/>
            <person name="Larimer F."/>
            <person name="Land M."/>
            <person name="Hauser L."/>
            <person name="Kyrpides N."/>
            <person name="Kim E."/>
            <person name="Zhao J.-S."/>
            <person name="Richardson P."/>
        </authorList>
    </citation>
    <scope>NUCLEOTIDE SEQUENCE [LARGE SCALE GENOMIC DNA]</scope>
    <source>
        <strain evidence="3">HAW-EB4</strain>
    </source>
</reference>
<evidence type="ECO:0000313" key="3">
    <source>
        <dbReference type="EMBL" id="ABZ77654.1"/>
    </source>
</evidence>
<dbReference type="GO" id="GO:0009982">
    <property type="term" value="F:pseudouridine synthase activity"/>
    <property type="evidence" value="ECO:0007669"/>
    <property type="project" value="InterPro"/>
</dbReference>
<protein>
    <submittedName>
        <fullName evidence="3">Pseudouridine synthase</fullName>
    </submittedName>
</protein>
<dbReference type="InterPro" id="IPR050188">
    <property type="entry name" value="RluA_PseudoU_synthase"/>
</dbReference>
<dbReference type="eggNOG" id="COG0564">
    <property type="taxonomic scope" value="Bacteria"/>
</dbReference>
<dbReference type="PANTHER" id="PTHR21600">
    <property type="entry name" value="MITOCHONDRIAL RNA PSEUDOURIDINE SYNTHASE"/>
    <property type="match status" value="1"/>
</dbReference>
<dbReference type="PROSITE" id="PS01129">
    <property type="entry name" value="PSI_RLU"/>
    <property type="match status" value="1"/>
</dbReference>
<dbReference type="InterPro" id="IPR006145">
    <property type="entry name" value="PsdUridine_synth_RsuA/RluA"/>
</dbReference>
<evidence type="ECO:0000256" key="1">
    <source>
        <dbReference type="SAM" id="Coils"/>
    </source>
</evidence>
<feature type="domain" description="Pseudouridine synthase RsuA/RluA-like" evidence="2">
    <location>
        <begin position="375"/>
        <end position="521"/>
    </location>
</feature>
<dbReference type="RefSeq" id="WP_012278179.1">
    <property type="nucleotide sequence ID" value="NC_010334.1"/>
</dbReference>
<evidence type="ECO:0000313" key="4">
    <source>
        <dbReference type="Proteomes" id="UP000001317"/>
    </source>
</evidence>
<dbReference type="PANTHER" id="PTHR21600:SF89">
    <property type="entry name" value="RIBOSOMAL LARGE SUBUNIT PSEUDOURIDINE SYNTHASE A"/>
    <property type="match status" value="1"/>
</dbReference>
<dbReference type="OrthoDB" id="9785808at2"/>
<dbReference type="EMBL" id="CP000931">
    <property type="protein sequence ID" value="ABZ77654.1"/>
    <property type="molecule type" value="Genomic_DNA"/>
</dbReference>
<name>B0TQ62_SHEHH</name>
<accession>B0TQ62</accession>
<dbReference type="CDD" id="cd02869">
    <property type="entry name" value="PseudoU_synth_RluA_like"/>
    <property type="match status" value="1"/>
</dbReference>
<dbReference type="InterPro" id="IPR020103">
    <property type="entry name" value="PsdUridine_synth_cat_dom_sf"/>
</dbReference>
<dbReference type="Pfam" id="PF00849">
    <property type="entry name" value="PseudoU_synth_2"/>
    <property type="match status" value="1"/>
</dbReference>
<dbReference type="HOGENOM" id="CLU_037416_0_0_6"/>
<sequence length="572" mass="64161">MYLAQHCFTPFKSAIDSYELPQRFTFPFYYEPHPLCLLAASELQEYLTTQTDWQHNFGLEDDSNKVADAAKTAAIGKMFGVLIVRNSSGQLGYLAAFSGKLAEQNLLNGFVPPVFDMLTQGSFFQAGTLTLNQLTEQLQSLQQRPEIEGLTAKVAELRSQADSELETIRAQIIENRKARKLRRTLAEAEQNQAVINELNIELGKESVAEKFQLKAAKQEWDNRCAEVSLQLEQLLGEIAVIKSNRALLSNKLQKQLFAQYRFLNRAGEFKDLNEIFKSAPNQQPPAGAGECAAPKLLQFAFSQGLTPLAMAEFWWGASPKSEIKQHKNFYGSCQGKCQPILSHMLEGVEMDPNPLLSNPAEGKSIEVLYQDEAMAVINKPAEFLSVPGKNVTDSVYARMKSMFPQATGPLIVHRLDMSTSGLMVIALTRDANKSLAQQFIARTVEKRYVAQVAGVVQGEQGEISLPLRVDLDDRPRQLVCYKHGKHAHTLWQVKSRSEKHTMLYLYPHTGRTHQLRVHCAHHDGLHLPIIGDDLYGSKANRLHLHAQKLVLNHPVSKERLTFEVNADFILEA</sequence>
<dbReference type="Gene3D" id="3.30.2350.10">
    <property type="entry name" value="Pseudouridine synthase"/>
    <property type="match status" value="1"/>
</dbReference>
<gene>
    <name evidence="3" type="ordered locus">Shal_3107</name>
</gene>
<keyword evidence="1" id="KW-0175">Coiled coil</keyword>
<dbReference type="GO" id="GO:0000455">
    <property type="term" value="P:enzyme-directed rRNA pseudouridine synthesis"/>
    <property type="evidence" value="ECO:0007669"/>
    <property type="project" value="TreeGrafter"/>
</dbReference>
<dbReference type="AlphaFoldDB" id="B0TQ62"/>
<keyword evidence="4" id="KW-1185">Reference proteome</keyword>
<dbReference type="InterPro" id="IPR006224">
    <property type="entry name" value="PsdUridine_synth_RluA-like_CS"/>
</dbReference>
<dbReference type="SUPFAM" id="SSF55120">
    <property type="entry name" value="Pseudouridine synthase"/>
    <property type="match status" value="1"/>
</dbReference>
<organism evidence="3 4">
    <name type="scientific">Shewanella halifaxensis (strain HAW-EB4)</name>
    <dbReference type="NCBI Taxonomy" id="458817"/>
    <lineage>
        <taxon>Bacteria</taxon>
        <taxon>Pseudomonadati</taxon>
        <taxon>Pseudomonadota</taxon>
        <taxon>Gammaproteobacteria</taxon>
        <taxon>Alteromonadales</taxon>
        <taxon>Shewanellaceae</taxon>
        <taxon>Shewanella</taxon>
    </lineage>
</organism>
<feature type="coiled-coil region" evidence="1">
    <location>
        <begin position="124"/>
        <end position="237"/>
    </location>
</feature>
<dbReference type="Proteomes" id="UP000001317">
    <property type="component" value="Chromosome"/>
</dbReference>
<evidence type="ECO:0000259" key="2">
    <source>
        <dbReference type="Pfam" id="PF00849"/>
    </source>
</evidence>
<dbReference type="STRING" id="458817.Shal_3107"/>